<organism evidence="6 7">
    <name type="scientific">Nonlabens ponticola</name>
    <dbReference type="NCBI Taxonomy" id="2496866"/>
    <lineage>
        <taxon>Bacteria</taxon>
        <taxon>Pseudomonadati</taxon>
        <taxon>Bacteroidota</taxon>
        <taxon>Flavobacteriia</taxon>
        <taxon>Flavobacteriales</taxon>
        <taxon>Flavobacteriaceae</taxon>
        <taxon>Nonlabens</taxon>
    </lineage>
</organism>
<name>A0A3S9MYH7_9FLAO</name>
<keyword evidence="7" id="KW-1185">Reference proteome</keyword>
<dbReference type="AlphaFoldDB" id="A0A3S9MYH7"/>
<dbReference type="Pfam" id="PF00496">
    <property type="entry name" value="SBP_bac_5"/>
    <property type="match status" value="1"/>
</dbReference>
<dbReference type="RefSeq" id="WP_126447612.1">
    <property type="nucleotide sequence ID" value="NZ_CP034549.1"/>
</dbReference>
<dbReference type="Gene3D" id="3.40.190.10">
    <property type="entry name" value="Periplasmic binding protein-like II"/>
    <property type="match status" value="1"/>
</dbReference>
<evidence type="ECO:0000259" key="5">
    <source>
        <dbReference type="Pfam" id="PF00496"/>
    </source>
</evidence>
<dbReference type="InterPro" id="IPR000914">
    <property type="entry name" value="SBP_5_dom"/>
</dbReference>
<keyword evidence="3" id="KW-0813">Transport</keyword>
<evidence type="ECO:0000256" key="2">
    <source>
        <dbReference type="ARBA" id="ARBA00005695"/>
    </source>
</evidence>
<dbReference type="GO" id="GO:0015833">
    <property type="term" value="P:peptide transport"/>
    <property type="evidence" value="ECO:0007669"/>
    <property type="project" value="TreeGrafter"/>
</dbReference>
<comment type="similarity">
    <text evidence="2">Belongs to the bacterial solute-binding protein 5 family.</text>
</comment>
<dbReference type="EMBL" id="CP034549">
    <property type="protein sequence ID" value="AZQ44305.1"/>
    <property type="molecule type" value="Genomic_DNA"/>
</dbReference>
<dbReference type="PANTHER" id="PTHR30290:SF10">
    <property type="entry name" value="PERIPLASMIC OLIGOPEPTIDE-BINDING PROTEIN-RELATED"/>
    <property type="match status" value="1"/>
</dbReference>
<proteinExistence type="inferred from homology"/>
<dbReference type="Gene3D" id="3.10.105.10">
    <property type="entry name" value="Dipeptide-binding Protein, Domain 3"/>
    <property type="match status" value="1"/>
</dbReference>
<dbReference type="Proteomes" id="UP000279600">
    <property type="component" value="Chromosome"/>
</dbReference>
<dbReference type="PIRSF" id="PIRSF002741">
    <property type="entry name" value="MppA"/>
    <property type="match status" value="1"/>
</dbReference>
<sequence>MKNGILFIILATLIASCNDRSSDIDDSTVFRYNEHANITSLDPAFAKDQRNIWACNLLYNGLVKLDQDLKVVPDLAASWTISDDGLTYRFTLKDGIEFYNDSAFAKAEKSQPQPYKVTAADVKYSLERLRDPAVASPGFWVLSEVDSIKAVNDKVVEIKLKQPFPAFLGLLSMKFCSIVPESSRLLPDHELRDNPVGTGPFYKKRWEENIKLVLRRNDRYHETDSAGAQLPYLEAVAISFKSDKQSEFLEFAQGNLDFVNAIDPSYKDELLTSTGELKPAYTSSVNMVKAPFLNTEYLGIKLDNKVPELQSLKLRRAINLGFDREKMIQYLRNNIGTPAIHGFIPAGLPAGGEIEGFKYDPKAATQLVAEYMQETGDNEPSITISTNANYLDLCEFIQRELKNIGITVNLEVMPPSTLRQARSAGQLDIFRSSWIADYPDAQNYLALFYSGNFAPNGPNYTHFSSDAYDEWYEKSLLTTDDELRLDLYRKMDSLIIDQAAILPLYYDQSVRFISKKIHGLQTNGVNMLDLTRVYKTN</sequence>
<dbReference type="InterPro" id="IPR039424">
    <property type="entry name" value="SBP_5"/>
</dbReference>
<dbReference type="Gene3D" id="3.90.76.10">
    <property type="entry name" value="Dipeptide-binding Protein, Domain 1"/>
    <property type="match status" value="1"/>
</dbReference>
<reference evidence="6 7" key="1">
    <citation type="submission" date="2018-12" db="EMBL/GenBank/DDBJ databases">
        <title>Complete genome of Nonlabens sp. MJ115.</title>
        <authorList>
            <person name="Choi H.S."/>
            <person name="Jung J."/>
        </authorList>
    </citation>
    <scope>NUCLEOTIDE SEQUENCE [LARGE SCALE GENOMIC DNA]</scope>
    <source>
        <strain evidence="6 7">MJ115</strain>
    </source>
</reference>
<dbReference type="PROSITE" id="PS51257">
    <property type="entry name" value="PROKAR_LIPOPROTEIN"/>
    <property type="match status" value="1"/>
</dbReference>
<comment type="subcellular location">
    <subcellularLocation>
        <location evidence="1">Cell envelope</location>
    </subcellularLocation>
</comment>
<dbReference type="GO" id="GO:1904680">
    <property type="term" value="F:peptide transmembrane transporter activity"/>
    <property type="evidence" value="ECO:0007669"/>
    <property type="project" value="TreeGrafter"/>
</dbReference>
<dbReference type="InterPro" id="IPR030678">
    <property type="entry name" value="Peptide/Ni-bd"/>
</dbReference>
<evidence type="ECO:0000313" key="7">
    <source>
        <dbReference type="Proteomes" id="UP000279600"/>
    </source>
</evidence>
<accession>A0A3S9MYH7</accession>
<gene>
    <name evidence="6" type="ORF">EJ995_08675</name>
</gene>
<evidence type="ECO:0000313" key="6">
    <source>
        <dbReference type="EMBL" id="AZQ44305.1"/>
    </source>
</evidence>
<protein>
    <submittedName>
        <fullName evidence="6">ABC transporter substrate-binding protein</fullName>
    </submittedName>
</protein>
<evidence type="ECO:0000256" key="4">
    <source>
        <dbReference type="ARBA" id="ARBA00022729"/>
    </source>
</evidence>
<dbReference type="KEGG" id="noj:EJ995_08675"/>
<evidence type="ECO:0000256" key="1">
    <source>
        <dbReference type="ARBA" id="ARBA00004196"/>
    </source>
</evidence>
<dbReference type="GO" id="GO:0043190">
    <property type="term" value="C:ATP-binding cassette (ABC) transporter complex"/>
    <property type="evidence" value="ECO:0007669"/>
    <property type="project" value="InterPro"/>
</dbReference>
<dbReference type="PANTHER" id="PTHR30290">
    <property type="entry name" value="PERIPLASMIC BINDING COMPONENT OF ABC TRANSPORTER"/>
    <property type="match status" value="1"/>
</dbReference>
<dbReference type="OrthoDB" id="9772924at2"/>
<evidence type="ECO:0000256" key="3">
    <source>
        <dbReference type="ARBA" id="ARBA00022448"/>
    </source>
</evidence>
<dbReference type="CDD" id="cd00995">
    <property type="entry name" value="PBP2_NikA_DppA_OppA_like"/>
    <property type="match status" value="1"/>
</dbReference>
<feature type="domain" description="Solute-binding protein family 5" evidence="5">
    <location>
        <begin position="70"/>
        <end position="452"/>
    </location>
</feature>
<keyword evidence="4" id="KW-0732">Signal</keyword>
<dbReference type="GO" id="GO:0030288">
    <property type="term" value="C:outer membrane-bounded periplasmic space"/>
    <property type="evidence" value="ECO:0007669"/>
    <property type="project" value="UniProtKB-ARBA"/>
</dbReference>
<dbReference type="SUPFAM" id="SSF53850">
    <property type="entry name" value="Periplasmic binding protein-like II"/>
    <property type="match status" value="1"/>
</dbReference>